<dbReference type="EnsemblPlants" id="EMT27604">
    <property type="protein sequence ID" value="EMT27604"/>
    <property type="gene ID" value="F775_29905"/>
</dbReference>
<evidence type="ECO:0000313" key="1">
    <source>
        <dbReference type="EnsemblPlants" id="EMT27604"/>
    </source>
</evidence>
<reference evidence="1" key="1">
    <citation type="submission" date="2015-06" db="UniProtKB">
        <authorList>
            <consortium name="EnsemblPlants"/>
        </authorList>
    </citation>
    <scope>IDENTIFICATION</scope>
</reference>
<sequence>MGLDSKSRASRRVSPSFCLMGPCLGGRKDEKGRGCRCARYDVGLDGDGCSSQELECDFCLLIDSAMVWLPTTQNDFIPYHKFQELYHNGSLAL</sequence>
<accession>M8C061</accession>
<dbReference type="AlphaFoldDB" id="M8C061"/>
<name>M8C061_AEGTA</name>
<proteinExistence type="predicted"/>
<organism evidence="1">
    <name type="scientific">Aegilops tauschii</name>
    <name type="common">Tausch's goatgrass</name>
    <name type="synonym">Aegilops squarrosa</name>
    <dbReference type="NCBI Taxonomy" id="37682"/>
    <lineage>
        <taxon>Eukaryota</taxon>
        <taxon>Viridiplantae</taxon>
        <taxon>Streptophyta</taxon>
        <taxon>Embryophyta</taxon>
        <taxon>Tracheophyta</taxon>
        <taxon>Spermatophyta</taxon>
        <taxon>Magnoliopsida</taxon>
        <taxon>Liliopsida</taxon>
        <taxon>Poales</taxon>
        <taxon>Poaceae</taxon>
        <taxon>BOP clade</taxon>
        <taxon>Pooideae</taxon>
        <taxon>Triticodae</taxon>
        <taxon>Triticeae</taxon>
        <taxon>Triticinae</taxon>
        <taxon>Aegilops</taxon>
    </lineage>
</organism>
<protein>
    <submittedName>
        <fullName evidence="1">Uncharacterized protein</fullName>
    </submittedName>
</protein>